<name>A0A918A006_9ACTN</name>
<dbReference type="AlphaFoldDB" id="A0A918A006"/>
<keyword evidence="2" id="KW-1185">Reference proteome</keyword>
<reference evidence="1" key="2">
    <citation type="submission" date="2020-09" db="EMBL/GenBank/DDBJ databases">
        <authorList>
            <person name="Sun Q."/>
            <person name="Zhou Y."/>
        </authorList>
    </citation>
    <scope>NUCLEOTIDE SEQUENCE</scope>
    <source>
        <strain evidence="1">CGMCC 4.7430</strain>
    </source>
</reference>
<dbReference type="InterPro" id="IPR004401">
    <property type="entry name" value="YbaB/EbfC"/>
</dbReference>
<sequence>MTHSDAFNEGREGDIPGLIREIEGWVDAFAGALRGLEEQRMTGADDTGRVAATVSGSGRLLRVAIDPRAMRDLDHVALGQAVLQAVGAARGAMGEGLTATMDTLTGGRPEPDLDVLEKYFDAVLREE</sequence>
<reference evidence="1" key="1">
    <citation type="journal article" date="2014" name="Int. J. Syst. Evol. Microbiol.">
        <title>Complete genome sequence of Corynebacterium casei LMG S-19264T (=DSM 44701T), isolated from a smear-ripened cheese.</title>
        <authorList>
            <consortium name="US DOE Joint Genome Institute (JGI-PGF)"/>
            <person name="Walter F."/>
            <person name="Albersmeier A."/>
            <person name="Kalinowski J."/>
            <person name="Ruckert C."/>
        </authorList>
    </citation>
    <scope>NUCLEOTIDE SEQUENCE</scope>
    <source>
        <strain evidence="1">CGMCC 4.7430</strain>
    </source>
</reference>
<evidence type="ECO:0008006" key="3">
    <source>
        <dbReference type="Google" id="ProtNLM"/>
    </source>
</evidence>
<evidence type="ECO:0000313" key="1">
    <source>
        <dbReference type="EMBL" id="GGP02529.1"/>
    </source>
</evidence>
<accession>A0A918A006</accession>
<dbReference type="Gene3D" id="3.30.1310.10">
    <property type="entry name" value="Nucleoid-associated protein YbaB-like domain"/>
    <property type="match status" value="1"/>
</dbReference>
<evidence type="ECO:0000313" key="2">
    <source>
        <dbReference type="Proteomes" id="UP000660745"/>
    </source>
</evidence>
<dbReference type="Pfam" id="PF02575">
    <property type="entry name" value="YbaB_DNA_bd"/>
    <property type="match status" value="1"/>
</dbReference>
<protein>
    <recommendedName>
        <fullName evidence="3">YbaB/EbfC family nucleoid-associated protein</fullName>
    </recommendedName>
</protein>
<organism evidence="1 2">
    <name type="scientific">Nonomuraea glycinis</name>
    <dbReference type="NCBI Taxonomy" id="2047744"/>
    <lineage>
        <taxon>Bacteria</taxon>
        <taxon>Bacillati</taxon>
        <taxon>Actinomycetota</taxon>
        <taxon>Actinomycetes</taxon>
        <taxon>Streptosporangiales</taxon>
        <taxon>Streptosporangiaceae</taxon>
        <taxon>Nonomuraea</taxon>
    </lineage>
</organism>
<dbReference type="Proteomes" id="UP000660745">
    <property type="component" value="Unassembled WGS sequence"/>
</dbReference>
<proteinExistence type="predicted"/>
<comment type="caution">
    <text evidence="1">The sequence shown here is derived from an EMBL/GenBank/DDBJ whole genome shotgun (WGS) entry which is preliminary data.</text>
</comment>
<dbReference type="GO" id="GO:0003677">
    <property type="term" value="F:DNA binding"/>
    <property type="evidence" value="ECO:0007669"/>
    <property type="project" value="InterPro"/>
</dbReference>
<dbReference type="EMBL" id="BMNK01000001">
    <property type="protein sequence ID" value="GGP02529.1"/>
    <property type="molecule type" value="Genomic_DNA"/>
</dbReference>
<dbReference type="InterPro" id="IPR036894">
    <property type="entry name" value="YbaB-like_sf"/>
</dbReference>
<gene>
    <name evidence="1" type="ORF">GCM10012278_10130</name>
</gene>
<dbReference type="RefSeq" id="WP_189137231.1">
    <property type="nucleotide sequence ID" value="NZ_BMNK01000001.1"/>
</dbReference>
<dbReference type="SUPFAM" id="SSF82607">
    <property type="entry name" value="YbaB-like"/>
    <property type="match status" value="1"/>
</dbReference>